<reference evidence="15 16" key="1">
    <citation type="submission" date="2016-03" db="EMBL/GenBank/DDBJ databases">
        <title>Choanephora cucurbitarum.</title>
        <authorList>
            <person name="Min B."/>
            <person name="Park H."/>
            <person name="Park J.-H."/>
            <person name="Shin H.-D."/>
            <person name="Choi I.-G."/>
        </authorList>
    </citation>
    <scope>NUCLEOTIDE SEQUENCE [LARGE SCALE GENOMIC DNA]</scope>
    <source>
        <strain evidence="15 16">KUS-F28377</strain>
    </source>
</reference>
<feature type="transmembrane region" description="Helical" evidence="13">
    <location>
        <begin position="747"/>
        <end position="766"/>
    </location>
</feature>
<dbReference type="SFLD" id="SFLDS00003">
    <property type="entry name" value="Haloacid_Dehalogenase"/>
    <property type="match status" value="1"/>
</dbReference>
<dbReference type="STRING" id="101091.A0A1C7N119"/>
<feature type="transmembrane region" description="Helical" evidence="13">
    <location>
        <begin position="309"/>
        <end position="332"/>
    </location>
</feature>
<feature type="transmembrane region" description="Helical" evidence="13">
    <location>
        <begin position="89"/>
        <end position="115"/>
    </location>
</feature>
<keyword evidence="4" id="KW-0597">Phosphoprotein</keyword>
<dbReference type="GO" id="GO:0005886">
    <property type="term" value="C:plasma membrane"/>
    <property type="evidence" value="ECO:0007669"/>
    <property type="project" value="UniProtKB-SubCell"/>
</dbReference>
<feature type="domain" description="Cation-transporting P-type ATPase N-terminal" evidence="14">
    <location>
        <begin position="44"/>
        <end position="116"/>
    </location>
</feature>
<keyword evidence="6" id="KW-0479">Metal-binding</keyword>
<dbReference type="FunFam" id="2.70.150.10:FF:000042">
    <property type="entry name" value="Plasma membrane ATPase"/>
    <property type="match status" value="1"/>
</dbReference>
<comment type="similarity">
    <text evidence="3 13">Belongs to the cation transport ATPase (P-type) (TC 3.A.3) family. Type IIIA subfamily.</text>
</comment>
<dbReference type="PRINTS" id="PR00119">
    <property type="entry name" value="CATATPASE"/>
</dbReference>
<keyword evidence="11 13" id="KW-1133">Transmembrane helix</keyword>
<proteinExistence type="inferred from homology"/>
<dbReference type="GO" id="GO:0120029">
    <property type="term" value="P:proton export across plasma membrane"/>
    <property type="evidence" value="ECO:0007669"/>
    <property type="project" value="UniProtKB-UniRule"/>
</dbReference>
<evidence type="ECO:0000256" key="2">
    <source>
        <dbReference type="ARBA" id="ARBA00004141"/>
    </source>
</evidence>
<feature type="transmembrane region" description="Helical" evidence="13">
    <location>
        <begin position="276"/>
        <end position="297"/>
    </location>
</feature>
<evidence type="ECO:0000256" key="4">
    <source>
        <dbReference type="ARBA" id="ARBA00022553"/>
    </source>
</evidence>
<dbReference type="Gene3D" id="3.40.50.1000">
    <property type="entry name" value="HAD superfamily/HAD-like"/>
    <property type="match status" value="1"/>
</dbReference>
<feature type="transmembrane region" description="Helical" evidence="13">
    <location>
        <begin position="679"/>
        <end position="702"/>
    </location>
</feature>
<organism evidence="15 16">
    <name type="scientific">Choanephora cucurbitarum</name>
    <dbReference type="NCBI Taxonomy" id="101091"/>
    <lineage>
        <taxon>Eukaryota</taxon>
        <taxon>Fungi</taxon>
        <taxon>Fungi incertae sedis</taxon>
        <taxon>Mucoromycota</taxon>
        <taxon>Mucoromycotina</taxon>
        <taxon>Mucoromycetes</taxon>
        <taxon>Mucorales</taxon>
        <taxon>Mucorineae</taxon>
        <taxon>Choanephoraceae</taxon>
        <taxon>Choanephoroideae</taxon>
        <taxon>Choanephora</taxon>
    </lineage>
</organism>
<dbReference type="GO" id="GO:0016887">
    <property type="term" value="F:ATP hydrolysis activity"/>
    <property type="evidence" value="ECO:0007669"/>
    <property type="project" value="InterPro"/>
</dbReference>
<dbReference type="GO" id="GO:0046872">
    <property type="term" value="F:metal ion binding"/>
    <property type="evidence" value="ECO:0007669"/>
    <property type="project" value="UniProtKB-KW"/>
</dbReference>
<dbReference type="PANTHER" id="PTHR42861">
    <property type="entry name" value="CALCIUM-TRANSPORTING ATPASE"/>
    <property type="match status" value="1"/>
</dbReference>
<evidence type="ECO:0000256" key="6">
    <source>
        <dbReference type="ARBA" id="ARBA00022723"/>
    </source>
</evidence>
<dbReference type="AlphaFoldDB" id="A0A1C7N119"/>
<gene>
    <name evidence="15" type="primary">AHA6</name>
    <name evidence="15" type="ORF">A0J61_09163</name>
</gene>
<dbReference type="InterPro" id="IPR006534">
    <property type="entry name" value="P-type_ATPase_IIIA"/>
</dbReference>
<keyword evidence="10 13" id="KW-1278">Translocase</keyword>
<comment type="catalytic activity">
    <reaction evidence="13">
        <text>ATP + H2O + H(+)(in) = ADP + phosphate + 2 H(+)(out)</text>
        <dbReference type="Rhea" id="RHEA:20852"/>
        <dbReference type="ChEBI" id="CHEBI:15377"/>
        <dbReference type="ChEBI" id="CHEBI:15378"/>
        <dbReference type="ChEBI" id="CHEBI:30616"/>
        <dbReference type="ChEBI" id="CHEBI:43474"/>
        <dbReference type="ChEBI" id="CHEBI:456216"/>
        <dbReference type="EC" id="7.1.2.1"/>
    </reaction>
</comment>
<dbReference type="InterPro" id="IPR023299">
    <property type="entry name" value="ATPase_P-typ_cyto_dom_N"/>
</dbReference>
<dbReference type="InterPro" id="IPR008250">
    <property type="entry name" value="ATPase_P-typ_transduc_dom_A_sf"/>
</dbReference>
<dbReference type="SUPFAM" id="SSF81653">
    <property type="entry name" value="Calcium ATPase, transduction domain A"/>
    <property type="match status" value="1"/>
</dbReference>
<evidence type="ECO:0000259" key="14">
    <source>
        <dbReference type="SMART" id="SM00831"/>
    </source>
</evidence>
<dbReference type="InterPro" id="IPR036412">
    <property type="entry name" value="HAD-like_sf"/>
</dbReference>
<dbReference type="SFLD" id="SFLDG00002">
    <property type="entry name" value="C1.7:_P-type_atpase_like"/>
    <property type="match status" value="1"/>
</dbReference>
<evidence type="ECO:0000256" key="9">
    <source>
        <dbReference type="ARBA" id="ARBA00022842"/>
    </source>
</evidence>
<evidence type="ECO:0000256" key="12">
    <source>
        <dbReference type="ARBA" id="ARBA00023136"/>
    </source>
</evidence>
<dbReference type="OrthoDB" id="116380at2759"/>
<keyword evidence="13" id="KW-0813">Transport</keyword>
<dbReference type="PROSITE" id="PS00154">
    <property type="entry name" value="ATPASE_E1_E2"/>
    <property type="match status" value="1"/>
</dbReference>
<dbReference type="InterPro" id="IPR004014">
    <property type="entry name" value="ATPase_P-typ_cation-transptr_N"/>
</dbReference>
<dbReference type="Pfam" id="PF00690">
    <property type="entry name" value="Cation_ATPase_N"/>
    <property type="match status" value="1"/>
</dbReference>
<dbReference type="InterPro" id="IPR059000">
    <property type="entry name" value="ATPase_P-type_domA"/>
</dbReference>
<dbReference type="Gene3D" id="3.40.1110.10">
    <property type="entry name" value="Calcium-transporting ATPase, cytoplasmic domain N"/>
    <property type="match status" value="1"/>
</dbReference>
<evidence type="ECO:0000256" key="5">
    <source>
        <dbReference type="ARBA" id="ARBA00022692"/>
    </source>
</evidence>
<evidence type="ECO:0000313" key="16">
    <source>
        <dbReference type="Proteomes" id="UP000093000"/>
    </source>
</evidence>
<dbReference type="NCBIfam" id="TIGR01494">
    <property type="entry name" value="ATPase_P-type"/>
    <property type="match status" value="2"/>
</dbReference>
<dbReference type="GO" id="GO:0005524">
    <property type="term" value="F:ATP binding"/>
    <property type="evidence" value="ECO:0007669"/>
    <property type="project" value="UniProtKB-UniRule"/>
</dbReference>
<dbReference type="EMBL" id="LUGH01000787">
    <property type="protein sequence ID" value="OBZ82787.1"/>
    <property type="molecule type" value="Genomic_DNA"/>
</dbReference>
<dbReference type="EC" id="7.1.2.1" evidence="13"/>
<dbReference type="InParanoid" id="A0A1C7N119"/>
<protein>
    <recommendedName>
        <fullName evidence="13">Plasma membrane ATPase</fullName>
        <ecNumber evidence="13">7.1.2.1</ecNumber>
    </recommendedName>
</protein>
<evidence type="ECO:0000256" key="11">
    <source>
        <dbReference type="ARBA" id="ARBA00022989"/>
    </source>
</evidence>
<dbReference type="NCBIfam" id="TIGR01647">
    <property type="entry name" value="ATPase-IIIA_H"/>
    <property type="match status" value="1"/>
</dbReference>
<dbReference type="SUPFAM" id="SSF56784">
    <property type="entry name" value="HAD-like"/>
    <property type="match status" value="1"/>
</dbReference>
<dbReference type="SFLD" id="SFLDF00027">
    <property type="entry name" value="p-type_atpase"/>
    <property type="match status" value="1"/>
</dbReference>
<dbReference type="Gene3D" id="2.70.150.10">
    <property type="entry name" value="Calcium-transporting ATPase, cytoplasmic transduction domain A"/>
    <property type="match status" value="1"/>
</dbReference>
<dbReference type="PRINTS" id="PR00120">
    <property type="entry name" value="HATPASE"/>
</dbReference>
<dbReference type="FunFam" id="3.40.50.1000:FF:000211">
    <property type="entry name" value="Plasma membrane ATPase"/>
    <property type="match status" value="1"/>
</dbReference>
<keyword evidence="5 13" id="KW-0812">Transmembrane</keyword>
<accession>A0A1C7N119</accession>
<keyword evidence="9 13" id="KW-0460">Magnesium</keyword>
<evidence type="ECO:0000256" key="13">
    <source>
        <dbReference type="RuleBase" id="RU362083"/>
    </source>
</evidence>
<dbReference type="GO" id="GO:0008553">
    <property type="term" value="F:P-type proton-exporting transporter activity"/>
    <property type="evidence" value="ECO:0007669"/>
    <property type="project" value="UniProtKB-UniRule"/>
</dbReference>
<dbReference type="Pfam" id="PF00122">
    <property type="entry name" value="E1-E2_ATPase"/>
    <property type="match status" value="1"/>
</dbReference>
<keyword evidence="13" id="KW-0406">Ion transport</keyword>
<dbReference type="SMART" id="SM00831">
    <property type="entry name" value="Cation_ATPase_N"/>
    <property type="match status" value="1"/>
</dbReference>
<evidence type="ECO:0000313" key="15">
    <source>
        <dbReference type="EMBL" id="OBZ82787.1"/>
    </source>
</evidence>
<evidence type="ECO:0000256" key="3">
    <source>
        <dbReference type="ARBA" id="ARBA00008804"/>
    </source>
</evidence>
<feature type="transmembrane region" description="Helical" evidence="13">
    <location>
        <begin position="786"/>
        <end position="807"/>
    </location>
</feature>
<dbReference type="SUPFAM" id="SSF81665">
    <property type="entry name" value="Calcium ATPase, transmembrane domain M"/>
    <property type="match status" value="1"/>
</dbReference>
<dbReference type="Pfam" id="PF00702">
    <property type="entry name" value="Hydrolase"/>
    <property type="match status" value="1"/>
</dbReference>
<keyword evidence="7 13" id="KW-0547">Nucleotide-binding</keyword>
<feature type="transmembrane region" description="Helical" evidence="13">
    <location>
        <begin position="852"/>
        <end position="872"/>
    </location>
</feature>
<dbReference type="InterPro" id="IPR018303">
    <property type="entry name" value="ATPase_P-typ_P_site"/>
</dbReference>
<dbReference type="Gene3D" id="1.20.1110.10">
    <property type="entry name" value="Calcium-transporting ATPase, transmembrane domain"/>
    <property type="match status" value="1"/>
</dbReference>
<keyword evidence="13" id="KW-0375">Hydrogen ion transport</keyword>
<keyword evidence="16" id="KW-1185">Reference proteome</keyword>
<sequence length="962" mass="105269">MTEKTETVVVQEVISDQPVTQKANISGNVTSLTVEELYDKEKFDLSTMEPGDVFELLQTSTDGLTSEEAARRVEKFGRNKLESKEVNPILQFLGFMWNPLSWVMEAAAIVSIALSNGGGQPPDYPDFIGIVLLLLANATIGFLEERQAGNAVKALMASLAPECKVKRDGEWKTMEAAELVPGDIISIKLGDVVPADGRLIAAHGQVSIDQAALTGESLPVGKEAGDEVFSGSTVKQGEAEAIIIGTGTNTFFGRAAKLVGEAGEDVGHLQTILAKIGNFCLCTITLFVVIEILVMYPKFHYAYRTGIDNILVLLIGGIPIAMPTVLSVTLAIGAKQLAEHKAIVTRITAIEEMAAVTILCSDKTGTLTLNKLIVDKPTIKTYADFNGDEIIQLSAYASRTENQDAIDFCIVNSLPDPKLARDGVEELEFKPFNPVIKRTEITYKRLSDGAVLRVTKGMSHTILDLCSRDKTEEQIKALNDDVDEFARRGLRALAVAVDEVPSGQVDGEGLGFRLIGLLPIYDPPRSDTKDTIDRAIALGVQVKMITGDQLAIGKETGRRLGMGDNMFLSKTLKDGPPPGSGYADVDEMVLHCDGFAGVYPEHKYEIVERLQAMGHMTAMTGDGVNDAPALSKANVGIAVDDATDAARSAADIVLTEPGLSVIIEAIIGSRQIFQRMRNYSIYTCSVTIRVVVGFAILCFAFQYNFPPFMVLILAILNDGTIMTISTDRVKPSPYPDAWNLKEIFSYAIIYGIYLTASTVIFVAVALKTTFFQDKFGIKFFTESNDPILHSAVYLQVSTISQALIFITRSRGWFFAERPSIMLMCAFVIAQLVATFISVYANWGFTHIEGCGWSLAGVVWIWNIVWFLPMDLLKFAMRYFFEPKSNNPIDVKANASRRASAMSGTSSARYYANRTRSLKSLERPQNFGKKLLGMNKKMSMDAKEMRRFSSVQTNHAAQVLNSN</sequence>
<dbReference type="InterPro" id="IPR023214">
    <property type="entry name" value="HAD_sf"/>
</dbReference>
<comment type="subcellular location">
    <subcellularLocation>
        <location evidence="13">Cell membrane</location>
        <topology evidence="13">Multi-pass membrane protein</topology>
    </subcellularLocation>
    <subcellularLocation>
        <location evidence="2">Membrane</location>
        <topology evidence="2">Multi-pass membrane protein</topology>
    </subcellularLocation>
</comment>
<dbReference type="InterPro" id="IPR001757">
    <property type="entry name" value="P_typ_ATPase"/>
</dbReference>
<feature type="transmembrane region" description="Helical" evidence="13">
    <location>
        <begin position="819"/>
        <end position="840"/>
    </location>
</feature>
<name>A0A1C7N119_9FUNG</name>
<dbReference type="InterPro" id="IPR023298">
    <property type="entry name" value="ATPase_P-typ_TM_dom_sf"/>
</dbReference>
<comment type="caution">
    <text evidence="15">The sequence shown here is derived from an EMBL/GenBank/DDBJ whole genome shotgun (WGS) entry which is preliminary data.</text>
</comment>
<dbReference type="InterPro" id="IPR044492">
    <property type="entry name" value="P_typ_ATPase_HD_dom"/>
</dbReference>
<feature type="transmembrane region" description="Helical" evidence="13">
    <location>
        <begin position="127"/>
        <end position="143"/>
    </location>
</feature>
<evidence type="ECO:0000256" key="8">
    <source>
        <dbReference type="ARBA" id="ARBA00022840"/>
    </source>
</evidence>
<dbReference type="CDD" id="cd02076">
    <property type="entry name" value="P-type_ATPase_H"/>
    <property type="match status" value="1"/>
</dbReference>
<evidence type="ECO:0000256" key="10">
    <source>
        <dbReference type="ARBA" id="ARBA00022967"/>
    </source>
</evidence>
<dbReference type="FunFam" id="3.40.1110.10:FF:000005">
    <property type="entry name" value="Plasma membrane ATPase"/>
    <property type="match status" value="1"/>
</dbReference>
<dbReference type="Proteomes" id="UP000093000">
    <property type="component" value="Unassembled WGS sequence"/>
</dbReference>
<evidence type="ECO:0000256" key="7">
    <source>
        <dbReference type="ARBA" id="ARBA00022741"/>
    </source>
</evidence>
<keyword evidence="12 13" id="KW-0472">Membrane</keyword>
<comment type="function">
    <text evidence="1">The plasma membrane ATPase of plants and fungi is a hydrogen ion pump. The proton gradient it generates drives the active transport of nutrients by H(+)-symport. The resulting external acidification and/or internal alkinization may mediate growth responses.</text>
</comment>
<evidence type="ECO:0000256" key="1">
    <source>
        <dbReference type="ARBA" id="ARBA00003417"/>
    </source>
</evidence>
<keyword evidence="8 13" id="KW-0067">ATP-binding</keyword>